<name>A0ABR8UE01_9BACL</name>
<dbReference type="RefSeq" id="WP_191695658.1">
    <property type="nucleotide sequence ID" value="NZ_JACSQN010000015.1"/>
</dbReference>
<reference evidence="1 2" key="1">
    <citation type="submission" date="2020-08" db="EMBL/GenBank/DDBJ databases">
        <title>A Genomic Blueprint of the Chicken Gut Microbiome.</title>
        <authorList>
            <person name="Gilroy R."/>
            <person name="Ravi A."/>
            <person name="Getino M."/>
            <person name="Pursley I."/>
            <person name="Horton D.L."/>
            <person name="Alikhan N.-F."/>
            <person name="Baker D."/>
            <person name="Gharbi K."/>
            <person name="Hall N."/>
            <person name="Watson M."/>
            <person name="Adriaenssens E.M."/>
            <person name="Foster-Nyarko E."/>
            <person name="Jarju S."/>
            <person name="Secka A."/>
            <person name="Antonio M."/>
            <person name="Oren A."/>
            <person name="Chaudhuri R."/>
            <person name="La Ragione R.M."/>
            <person name="Hildebrand F."/>
            <person name="Pallen M.J."/>
        </authorList>
    </citation>
    <scope>NUCLEOTIDE SEQUENCE [LARGE SCALE GENOMIC DNA]</scope>
    <source>
        <strain evidence="1 2">Sa2YVA2</strain>
    </source>
</reference>
<dbReference type="Proteomes" id="UP000626786">
    <property type="component" value="Unassembled WGS sequence"/>
</dbReference>
<keyword evidence="1" id="KW-0489">Methyltransferase</keyword>
<sequence>MDSQIEFKMEKELATQVDEIHEQVGKLFTSMLDIGAGSGMLARAMSRRGTQMTTLELVPELVDYARSISDNSITILCGDFYTIELDQQFDVVSYMDGFGVGDDIDQLHLLKRISGWLKDDSCALIDIYNPVYWRKISGQKMRFDKAEREYGYDVDNERMLDTWWHPEQPENALTQSLRCYTVEEISKLCEEAGLKIEAIFPGGAMDYDEWVYSPLVSLNECLSYRIKVKK</sequence>
<keyword evidence="2" id="KW-1185">Reference proteome</keyword>
<organism evidence="1 2">
    <name type="scientific">Sporosarcina quadrami</name>
    <dbReference type="NCBI Taxonomy" id="2762234"/>
    <lineage>
        <taxon>Bacteria</taxon>
        <taxon>Bacillati</taxon>
        <taxon>Bacillota</taxon>
        <taxon>Bacilli</taxon>
        <taxon>Bacillales</taxon>
        <taxon>Caryophanaceae</taxon>
        <taxon>Sporosarcina</taxon>
    </lineage>
</organism>
<gene>
    <name evidence="1" type="ORF">H9649_14585</name>
</gene>
<dbReference type="GO" id="GO:0032259">
    <property type="term" value="P:methylation"/>
    <property type="evidence" value="ECO:0007669"/>
    <property type="project" value="UniProtKB-KW"/>
</dbReference>
<protein>
    <submittedName>
        <fullName evidence="1">Class I SAM-dependent methyltransferase</fullName>
    </submittedName>
</protein>
<evidence type="ECO:0000313" key="2">
    <source>
        <dbReference type="Proteomes" id="UP000626786"/>
    </source>
</evidence>
<comment type="caution">
    <text evidence="1">The sequence shown here is derived from an EMBL/GenBank/DDBJ whole genome shotgun (WGS) entry which is preliminary data.</text>
</comment>
<evidence type="ECO:0000313" key="1">
    <source>
        <dbReference type="EMBL" id="MBD7985814.1"/>
    </source>
</evidence>
<dbReference type="Pfam" id="PF13489">
    <property type="entry name" value="Methyltransf_23"/>
    <property type="match status" value="1"/>
</dbReference>
<dbReference type="SUPFAM" id="SSF53335">
    <property type="entry name" value="S-adenosyl-L-methionine-dependent methyltransferases"/>
    <property type="match status" value="1"/>
</dbReference>
<dbReference type="Gene3D" id="3.40.50.150">
    <property type="entry name" value="Vaccinia Virus protein VP39"/>
    <property type="match status" value="1"/>
</dbReference>
<keyword evidence="1" id="KW-0808">Transferase</keyword>
<proteinExistence type="predicted"/>
<dbReference type="CDD" id="cd02440">
    <property type="entry name" value="AdoMet_MTases"/>
    <property type="match status" value="1"/>
</dbReference>
<accession>A0ABR8UE01</accession>
<dbReference type="InterPro" id="IPR029063">
    <property type="entry name" value="SAM-dependent_MTases_sf"/>
</dbReference>
<dbReference type="EMBL" id="JACSQN010000015">
    <property type="protein sequence ID" value="MBD7985814.1"/>
    <property type="molecule type" value="Genomic_DNA"/>
</dbReference>
<dbReference type="GO" id="GO:0008168">
    <property type="term" value="F:methyltransferase activity"/>
    <property type="evidence" value="ECO:0007669"/>
    <property type="project" value="UniProtKB-KW"/>
</dbReference>